<dbReference type="RefSeq" id="WP_099412803.1">
    <property type="nucleotide sequence ID" value="NZ_PDYH01000010.1"/>
</dbReference>
<dbReference type="GO" id="GO:0016413">
    <property type="term" value="F:O-acetyltransferase activity"/>
    <property type="evidence" value="ECO:0007669"/>
    <property type="project" value="TreeGrafter"/>
</dbReference>
<comment type="similarity">
    <text evidence="2">Belongs to the acyltransferase 3 family.</text>
</comment>
<feature type="transmembrane region" description="Helical" evidence="7">
    <location>
        <begin position="189"/>
        <end position="209"/>
    </location>
</feature>
<reference evidence="9" key="1">
    <citation type="submission" date="2017-10" db="EMBL/GenBank/DDBJ databases">
        <title>Resolving the taxonomy of Roseburia spp., Eubacterium rectale and Agathobacter spp. through phylogenomic analysis.</title>
        <authorList>
            <person name="Sheridan P.O."/>
            <person name="Walker A.W."/>
            <person name="Duncan S.H."/>
            <person name="Scott K.P."/>
            <person name="Toole P.W.O."/>
            <person name="Luis P."/>
            <person name="Flint H.J."/>
        </authorList>
    </citation>
    <scope>NUCLEOTIDE SEQUENCE [LARGE SCALE GENOMIC DNA]</scope>
    <source>
        <strain evidence="9">JK10</strain>
    </source>
</reference>
<evidence type="ECO:0000256" key="2">
    <source>
        <dbReference type="ARBA" id="ARBA00007400"/>
    </source>
</evidence>
<evidence type="ECO:0000256" key="4">
    <source>
        <dbReference type="ARBA" id="ARBA00022692"/>
    </source>
</evidence>
<protein>
    <recommendedName>
        <fullName evidence="8">Acyltransferase 3 domain-containing protein</fullName>
    </recommendedName>
</protein>
<keyword evidence="10" id="KW-1185">Reference proteome</keyword>
<feature type="transmembrane region" description="Helical" evidence="7">
    <location>
        <begin position="44"/>
        <end position="66"/>
    </location>
</feature>
<feature type="transmembrane region" description="Helical" evidence="7">
    <location>
        <begin position="5"/>
        <end position="24"/>
    </location>
</feature>
<feature type="transmembrane region" description="Helical" evidence="7">
    <location>
        <begin position="253"/>
        <end position="273"/>
    </location>
</feature>
<organism evidence="9 10">
    <name type="scientific">Pseudobutyrivibrio ruminis</name>
    <dbReference type="NCBI Taxonomy" id="46206"/>
    <lineage>
        <taxon>Bacteria</taxon>
        <taxon>Bacillati</taxon>
        <taxon>Bacillota</taxon>
        <taxon>Clostridia</taxon>
        <taxon>Lachnospirales</taxon>
        <taxon>Lachnospiraceae</taxon>
        <taxon>Pseudobutyrivibrio</taxon>
    </lineage>
</organism>
<gene>
    <name evidence="9" type="ORF">CSX00_03215</name>
</gene>
<feature type="transmembrane region" description="Helical" evidence="7">
    <location>
        <begin position="141"/>
        <end position="160"/>
    </location>
</feature>
<comment type="subcellular location">
    <subcellularLocation>
        <location evidence="1">Cell membrane</location>
        <topology evidence="1">Multi-pass membrane protein</topology>
    </subcellularLocation>
</comment>
<dbReference type="GO" id="GO:0005886">
    <property type="term" value="C:plasma membrane"/>
    <property type="evidence" value="ECO:0007669"/>
    <property type="project" value="UniProtKB-SubCell"/>
</dbReference>
<keyword evidence="4 7" id="KW-0812">Transmembrane</keyword>
<feature type="transmembrane region" description="Helical" evidence="7">
    <location>
        <begin position="165"/>
        <end position="183"/>
    </location>
</feature>
<feature type="transmembrane region" description="Helical" evidence="7">
    <location>
        <begin position="313"/>
        <end position="332"/>
    </location>
</feature>
<dbReference type="PANTHER" id="PTHR40074:SF2">
    <property type="entry name" value="O-ACETYLTRANSFERASE WECH"/>
    <property type="match status" value="1"/>
</dbReference>
<accession>A0A2G3ED32</accession>
<keyword evidence="6 7" id="KW-0472">Membrane</keyword>
<proteinExistence type="inferred from homology"/>
<keyword evidence="3" id="KW-1003">Cell membrane</keyword>
<evidence type="ECO:0000313" key="9">
    <source>
        <dbReference type="EMBL" id="PHU40971.1"/>
    </source>
</evidence>
<evidence type="ECO:0000256" key="7">
    <source>
        <dbReference type="SAM" id="Phobius"/>
    </source>
</evidence>
<sequence>MKKRIIGLDILRVLGIVFIFLYHVTDSYVGLGGTGDGVFSSLALFSILSRPASIFLFLISGFALMYNREGELKLKDYYIRRFKSLYIPFYVAYILMLGIGVVLLKWAPWNYIPKRKFVYTILGIDGLAVKYSPNYYLIGEWFMSCIVICYLLFPLLAILIKKAKYLTLCVLFVAYVILANFINPFELSVFINPLFIIFYFYVGMCLKGWLIDNQISKAVKIISVVLSIGILFIYLVDSLFTTKQIIACTESEAELLCFIWSIALVIAFKDINLAEEAILAKIIKYLSGISWYVILVHHVLAIIYFTINGVSENLVRDFVIILALSIILAEVVRRITNLIKKLVFK</sequence>
<feature type="transmembrane region" description="Helical" evidence="7">
    <location>
        <begin position="87"/>
        <end position="107"/>
    </location>
</feature>
<evidence type="ECO:0000256" key="1">
    <source>
        <dbReference type="ARBA" id="ARBA00004651"/>
    </source>
</evidence>
<dbReference type="Proteomes" id="UP000224317">
    <property type="component" value="Unassembled WGS sequence"/>
</dbReference>
<evidence type="ECO:0000259" key="8">
    <source>
        <dbReference type="Pfam" id="PF01757"/>
    </source>
</evidence>
<dbReference type="GO" id="GO:0009246">
    <property type="term" value="P:enterobacterial common antigen biosynthetic process"/>
    <property type="evidence" value="ECO:0007669"/>
    <property type="project" value="TreeGrafter"/>
</dbReference>
<dbReference type="AlphaFoldDB" id="A0A2G3ED32"/>
<comment type="caution">
    <text evidence="9">The sequence shown here is derived from an EMBL/GenBank/DDBJ whole genome shotgun (WGS) entry which is preliminary data.</text>
</comment>
<evidence type="ECO:0000256" key="5">
    <source>
        <dbReference type="ARBA" id="ARBA00022989"/>
    </source>
</evidence>
<dbReference type="EMBL" id="PDYH01000010">
    <property type="protein sequence ID" value="PHU40971.1"/>
    <property type="molecule type" value="Genomic_DNA"/>
</dbReference>
<feature type="transmembrane region" description="Helical" evidence="7">
    <location>
        <begin position="221"/>
        <end position="241"/>
    </location>
</feature>
<dbReference type="InterPro" id="IPR002656">
    <property type="entry name" value="Acyl_transf_3_dom"/>
</dbReference>
<evidence type="ECO:0000256" key="3">
    <source>
        <dbReference type="ARBA" id="ARBA00022475"/>
    </source>
</evidence>
<keyword evidence="5 7" id="KW-1133">Transmembrane helix</keyword>
<evidence type="ECO:0000256" key="6">
    <source>
        <dbReference type="ARBA" id="ARBA00023136"/>
    </source>
</evidence>
<dbReference type="PANTHER" id="PTHR40074">
    <property type="entry name" value="O-ACETYLTRANSFERASE WECH"/>
    <property type="match status" value="1"/>
</dbReference>
<feature type="transmembrane region" description="Helical" evidence="7">
    <location>
        <begin position="285"/>
        <end position="307"/>
    </location>
</feature>
<name>A0A2G3ED32_9FIRM</name>
<evidence type="ECO:0000313" key="10">
    <source>
        <dbReference type="Proteomes" id="UP000224317"/>
    </source>
</evidence>
<feature type="domain" description="Acyltransferase 3" evidence="8">
    <location>
        <begin position="6"/>
        <end position="329"/>
    </location>
</feature>
<dbReference type="Pfam" id="PF01757">
    <property type="entry name" value="Acyl_transf_3"/>
    <property type="match status" value="1"/>
</dbReference>